<evidence type="ECO:0000313" key="2">
    <source>
        <dbReference type="EMBL" id="KAL2822860.1"/>
    </source>
</evidence>
<dbReference type="Proteomes" id="UP001610334">
    <property type="component" value="Unassembled WGS sequence"/>
</dbReference>
<feature type="region of interest" description="Disordered" evidence="1">
    <location>
        <begin position="98"/>
        <end position="123"/>
    </location>
</feature>
<reference evidence="2 3" key="1">
    <citation type="submission" date="2024-07" db="EMBL/GenBank/DDBJ databases">
        <title>Section-level genome sequencing and comparative genomics of Aspergillus sections Usti and Cavernicolus.</title>
        <authorList>
            <consortium name="Lawrence Berkeley National Laboratory"/>
            <person name="Nybo J.L."/>
            <person name="Vesth T.C."/>
            <person name="Theobald S."/>
            <person name="Frisvad J.C."/>
            <person name="Larsen T.O."/>
            <person name="Kjaerboelling I."/>
            <person name="Rothschild-Mancinelli K."/>
            <person name="Lyhne E.K."/>
            <person name="Kogle M.E."/>
            <person name="Barry K."/>
            <person name="Clum A."/>
            <person name="Na H."/>
            <person name="Ledsgaard L."/>
            <person name="Lin J."/>
            <person name="Lipzen A."/>
            <person name="Kuo A."/>
            <person name="Riley R."/>
            <person name="Mondo S."/>
            <person name="Labutti K."/>
            <person name="Haridas S."/>
            <person name="Pangalinan J."/>
            <person name="Salamov A.A."/>
            <person name="Simmons B.A."/>
            <person name="Magnuson J.K."/>
            <person name="Chen J."/>
            <person name="Drula E."/>
            <person name="Henrissat B."/>
            <person name="Wiebenga A."/>
            <person name="Lubbers R.J."/>
            <person name="Gomes A.C."/>
            <person name="Makela M.R."/>
            <person name="Stajich J."/>
            <person name="Grigoriev I.V."/>
            <person name="Mortensen U.H."/>
            <person name="De Vries R.P."/>
            <person name="Baker S.E."/>
            <person name="Andersen M.R."/>
        </authorList>
    </citation>
    <scope>NUCLEOTIDE SEQUENCE [LARGE SCALE GENOMIC DNA]</scope>
    <source>
        <strain evidence="2 3">CBS 588.65</strain>
    </source>
</reference>
<dbReference type="EMBL" id="JBFXLT010000001">
    <property type="protein sequence ID" value="KAL2822860.1"/>
    <property type="molecule type" value="Genomic_DNA"/>
</dbReference>
<evidence type="ECO:0000256" key="1">
    <source>
        <dbReference type="SAM" id="MobiDB-lite"/>
    </source>
</evidence>
<feature type="compositionally biased region" description="Acidic residues" evidence="1">
    <location>
        <begin position="106"/>
        <end position="120"/>
    </location>
</feature>
<comment type="caution">
    <text evidence="2">The sequence shown here is derived from an EMBL/GenBank/DDBJ whole genome shotgun (WGS) entry which is preliminary data.</text>
</comment>
<keyword evidence="3" id="KW-1185">Reference proteome</keyword>
<sequence>MDSTLSAAGDWALFLEQIETWLESGTLQSRDSEVPFWAWQDELARLRVWAHDMDLYQTRHTPLGERLLEVPLVKRQISRQMSRIRRLVRDIEEELSNAGNSGLTDMDIDGESEDDKEEEPTTTLQDIFIHLKDSIDGLNRMSRIVSQRANTASESMEDPGTVQGDDEVNLQQETTIVAELGDDQLTPGMEPPCPPERERPVRYISFGGDSSSLVMYICCGCGDGPKLFESQLFCIECHHHWCYGCTLVKY</sequence>
<accession>A0ABR4I524</accession>
<name>A0ABR4I524_9EURO</name>
<organism evidence="2 3">
    <name type="scientific">Aspergillus granulosus</name>
    <dbReference type="NCBI Taxonomy" id="176169"/>
    <lineage>
        <taxon>Eukaryota</taxon>
        <taxon>Fungi</taxon>
        <taxon>Dikarya</taxon>
        <taxon>Ascomycota</taxon>
        <taxon>Pezizomycotina</taxon>
        <taxon>Eurotiomycetes</taxon>
        <taxon>Eurotiomycetidae</taxon>
        <taxon>Eurotiales</taxon>
        <taxon>Aspergillaceae</taxon>
        <taxon>Aspergillus</taxon>
        <taxon>Aspergillus subgen. Nidulantes</taxon>
    </lineage>
</organism>
<evidence type="ECO:0000313" key="3">
    <source>
        <dbReference type="Proteomes" id="UP001610334"/>
    </source>
</evidence>
<gene>
    <name evidence="2" type="ORF">BJX63DRAFT_219</name>
</gene>
<proteinExistence type="predicted"/>
<protein>
    <submittedName>
        <fullName evidence="2">Uncharacterized protein</fullName>
    </submittedName>
</protein>